<sequence length="199" mass="22396">MLEKRNKKIISFSVLVILILFLVVFVYFVNPEDLVEKIGVRNGYILAFLVSFFGGFSAGGSFSFITLLITLSVGGLNPIYLGLISGISLATGDMIMFYAGSKGRELIKGKWDEKINKIANYFEKRKWKKRAIPLIAYIYVGFAPLPNDIFVLFMAAIKYPIKKMAVILILGDITFALVITLLFTKQEIFPSLQNIFLML</sequence>
<feature type="transmembrane region" description="Helical" evidence="1">
    <location>
        <begin position="42"/>
        <end position="73"/>
    </location>
</feature>
<keyword evidence="1" id="KW-1133">Transmembrane helix</keyword>
<keyword evidence="1" id="KW-0472">Membrane</keyword>
<evidence type="ECO:0000313" key="3">
    <source>
        <dbReference type="Proteomes" id="UP000229834"/>
    </source>
</evidence>
<dbReference type="Proteomes" id="UP000229834">
    <property type="component" value="Unassembled WGS sequence"/>
</dbReference>
<feature type="transmembrane region" description="Helical" evidence="1">
    <location>
        <begin position="12"/>
        <end position="30"/>
    </location>
</feature>
<name>A0A2H0K6D0_9BACT</name>
<dbReference type="AlphaFoldDB" id="A0A2H0K6D0"/>
<feature type="transmembrane region" description="Helical" evidence="1">
    <location>
        <begin position="79"/>
        <end position="100"/>
    </location>
</feature>
<organism evidence="2 3">
    <name type="scientific">Candidatus Zambryskibacteria bacterium CG11_big_fil_rev_8_21_14_0_20_40_24</name>
    <dbReference type="NCBI Taxonomy" id="1975116"/>
    <lineage>
        <taxon>Bacteria</taxon>
        <taxon>Candidatus Zambryskiibacteriota</taxon>
    </lineage>
</organism>
<proteinExistence type="predicted"/>
<protein>
    <recommendedName>
        <fullName evidence="4">TVP38/TMEM64 family membrane protein</fullName>
    </recommendedName>
</protein>
<feature type="transmembrane region" description="Helical" evidence="1">
    <location>
        <begin position="163"/>
        <end position="183"/>
    </location>
</feature>
<evidence type="ECO:0008006" key="4">
    <source>
        <dbReference type="Google" id="ProtNLM"/>
    </source>
</evidence>
<gene>
    <name evidence="2" type="ORF">COV95_02165</name>
</gene>
<feature type="transmembrane region" description="Helical" evidence="1">
    <location>
        <begin position="134"/>
        <end position="157"/>
    </location>
</feature>
<keyword evidence="1" id="KW-0812">Transmembrane</keyword>
<reference evidence="2 3" key="1">
    <citation type="submission" date="2017-09" db="EMBL/GenBank/DDBJ databases">
        <title>Depth-based differentiation of microbial function through sediment-hosted aquifers and enrichment of novel symbionts in the deep terrestrial subsurface.</title>
        <authorList>
            <person name="Probst A.J."/>
            <person name="Ladd B."/>
            <person name="Jarett J.K."/>
            <person name="Geller-Mcgrath D.E."/>
            <person name="Sieber C.M."/>
            <person name="Emerson J.B."/>
            <person name="Anantharaman K."/>
            <person name="Thomas B.C."/>
            <person name="Malmstrom R."/>
            <person name="Stieglmeier M."/>
            <person name="Klingl A."/>
            <person name="Woyke T."/>
            <person name="Ryan C.M."/>
            <person name="Banfield J.F."/>
        </authorList>
    </citation>
    <scope>NUCLEOTIDE SEQUENCE [LARGE SCALE GENOMIC DNA]</scope>
    <source>
        <strain evidence="2">CG11_big_fil_rev_8_21_14_0_20_40_24</strain>
    </source>
</reference>
<accession>A0A2H0K6D0</accession>
<evidence type="ECO:0000313" key="2">
    <source>
        <dbReference type="EMBL" id="PIQ66810.1"/>
    </source>
</evidence>
<dbReference type="EMBL" id="PCVC01000062">
    <property type="protein sequence ID" value="PIQ66810.1"/>
    <property type="molecule type" value="Genomic_DNA"/>
</dbReference>
<comment type="caution">
    <text evidence="2">The sequence shown here is derived from an EMBL/GenBank/DDBJ whole genome shotgun (WGS) entry which is preliminary data.</text>
</comment>
<evidence type="ECO:0000256" key="1">
    <source>
        <dbReference type="SAM" id="Phobius"/>
    </source>
</evidence>